<reference evidence="3 4" key="1">
    <citation type="journal article" date="2019" name="PLoS Biol.">
        <title>Sex chromosomes control vertical transmission of feminizing Wolbachia symbionts in an isopod.</title>
        <authorList>
            <person name="Becking T."/>
            <person name="Chebbi M.A."/>
            <person name="Giraud I."/>
            <person name="Moumen B."/>
            <person name="Laverre T."/>
            <person name="Caubet Y."/>
            <person name="Peccoud J."/>
            <person name="Gilbert C."/>
            <person name="Cordaux R."/>
        </authorList>
    </citation>
    <scope>NUCLEOTIDE SEQUENCE [LARGE SCALE GENOMIC DNA]</scope>
    <source>
        <strain evidence="3">ANa2</strain>
        <tissue evidence="3">Whole body excluding digestive tract and cuticle</tissue>
    </source>
</reference>
<dbReference type="PROSITE" id="PS50042">
    <property type="entry name" value="CNMP_BINDING_3"/>
    <property type="match status" value="1"/>
</dbReference>
<dbReference type="FunFam" id="2.60.120.10:FF:000012">
    <property type="entry name" value="neuropathy target esterase isoform X2"/>
    <property type="match status" value="1"/>
</dbReference>
<evidence type="ECO:0000313" key="3">
    <source>
        <dbReference type="EMBL" id="KAB7494003.1"/>
    </source>
</evidence>
<comment type="caution">
    <text evidence="3">The sequence shown here is derived from an EMBL/GenBank/DDBJ whole genome shotgun (WGS) entry which is preliminary data.</text>
</comment>
<dbReference type="AlphaFoldDB" id="A0A5N5SIT7"/>
<dbReference type="SMART" id="SM00100">
    <property type="entry name" value="cNMP"/>
    <property type="match status" value="1"/>
</dbReference>
<dbReference type="SUPFAM" id="SSF51206">
    <property type="entry name" value="cAMP-binding domain-like"/>
    <property type="match status" value="1"/>
</dbReference>
<evidence type="ECO:0000313" key="4">
    <source>
        <dbReference type="Proteomes" id="UP000326759"/>
    </source>
</evidence>
<dbReference type="InterPro" id="IPR000595">
    <property type="entry name" value="cNMP-bd_dom"/>
</dbReference>
<dbReference type="InterPro" id="IPR014710">
    <property type="entry name" value="RmlC-like_jellyroll"/>
</dbReference>
<feature type="transmembrane region" description="Helical" evidence="1">
    <location>
        <begin position="27"/>
        <end position="45"/>
    </location>
</feature>
<keyword evidence="1" id="KW-1133">Transmembrane helix</keyword>
<keyword evidence="1" id="KW-0472">Membrane</keyword>
<gene>
    <name evidence="3" type="primary">sws</name>
    <name evidence="3" type="ORF">Anas_01628</name>
</gene>
<feature type="domain" description="Cyclic nucleotide-binding" evidence="2">
    <location>
        <begin position="166"/>
        <end position="292"/>
    </location>
</feature>
<proteinExistence type="predicted"/>
<dbReference type="GO" id="GO:0005783">
    <property type="term" value="C:endoplasmic reticulum"/>
    <property type="evidence" value="ECO:0007669"/>
    <property type="project" value="TreeGrafter"/>
</dbReference>
<dbReference type="Gene3D" id="2.60.120.10">
    <property type="entry name" value="Jelly Rolls"/>
    <property type="match status" value="1"/>
</dbReference>
<sequence>MEYLQNIIGFYRPTLTIFDIQYANYPMALPLLTFMLLAFLVLIICRLRTTSPKEITAEIKREIKSKVDDVKDFVGVGTRPRFRKRDKIYFYGRKMLRKVKANIPTRPVPSRQLARKLARQFLGKSDRDDPQLKVIEPPMEYMQEDLMPFETSFPSEFLIMLRNIRVFGHFDMPLFLELCKSLQTIRLHKGESLFQIGESDENIFIVQTGRLRVTISEDGISHELKMVSAGESIISLLSFCDVLTGHPQPYRTVSARAIEDSVVMKFPVKAFEEIFQKYPDMFVRVVQIVMVRLMRVTFLALHHYLGLSAELMNRLLPNNFISILI</sequence>
<accession>A0A5N5SIT7</accession>
<dbReference type="PANTHER" id="PTHR14226">
    <property type="entry name" value="NEUROPATHY TARGET ESTERASE/SWISS CHEESE D.MELANOGASTER"/>
    <property type="match status" value="1"/>
</dbReference>
<dbReference type="InterPro" id="IPR018490">
    <property type="entry name" value="cNMP-bd_dom_sf"/>
</dbReference>
<evidence type="ECO:0000256" key="1">
    <source>
        <dbReference type="SAM" id="Phobius"/>
    </source>
</evidence>
<dbReference type="OrthoDB" id="421051at2759"/>
<keyword evidence="4" id="KW-1185">Reference proteome</keyword>
<organism evidence="3 4">
    <name type="scientific">Armadillidium nasatum</name>
    <dbReference type="NCBI Taxonomy" id="96803"/>
    <lineage>
        <taxon>Eukaryota</taxon>
        <taxon>Metazoa</taxon>
        <taxon>Ecdysozoa</taxon>
        <taxon>Arthropoda</taxon>
        <taxon>Crustacea</taxon>
        <taxon>Multicrustacea</taxon>
        <taxon>Malacostraca</taxon>
        <taxon>Eumalacostraca</taxon>
        <taxon>Peracarida</taxon>
        <taxon>Isopoda</taxon>
        <taxon>Oniscidea</taxon>
        <taxon>Crinocheta</taxon>
        <taxon>Armadillidiidae</taxon>
        <taxon>Armadillidium</taxon>
    </lineage>
</organism>
<protein>
    <submittedName>
        <fullName evidence="3">Neuropathy target esterase sws</fullName>
    </submittedName>
</protein>
<dbReference type="GO" id="GO:0004622">
    <property type="term" value="F:phosphatidylcholine lysophospholipase activity"/>
    <property type="evidence" value="ECO:0007669"/>
    <property type="project" value="TreeGrafter"/>
</dbReference>
<evidence type="ECO:0000259" key="2">
    <source>
        <dbReference type="PROSITE" id="PS50042"/>
    </source>
</evidence>
<dbReference type="Proteomes" id="UP000326759">
    <property type="component" value="Unassembled WGS sequence"/>
</dbReference>
<dbReference type="Pfam" id="PF00027">
    <property type="entry name" value="cNMP_binding"/>
    <property type="match status" value="1"/>
</dbReference>
<dbReference type="EMBL" id="SEYY01024618">
    <property type="protein sequence ID" value="KAB7494003.1"/>
    <property type="molecule type" value="Genomic_DNA"/>
</dbReference>
<dbReference type="CDD" id="cd00038">
    <property type="entry name" value="CAP_ED"/>
    <property type="match status" value="1"/>
</dbReference>
<keyword evidence="1" id="KW-0812">Transmembrane</keyword>
<dbReference type="InterPro" id="IPR050301">
    <property type="entry name" value="NTE"/>
</dbReference>
<dbReference type="PANTHER" id="PTHR14226:SF29">
    <property type="entry name" value="NEUROPATHY TARGET ESTERASE SWS"/>
    <property type="match status" value="1"/>
</dbReference>
<name>A0A5N5SIT7_9CRUS</name>